<comment type="caution">
    <text evidence="1">The sequence shown here is derived from an EMBL/GenBank/DDBJ whole genome shotgun (WGS) entry which is preliminary data.</text>
</comment>
<accession>A0A7X0LW43</accession>
<proteinExistence type="predicted"/>
<organism evidence="1 2">
    <name type="scientific">Bacillus benzoevorans</name>
    <dbReference type="NCBI Taxonomy" id="1456"/>
    <lineage>
        <taxon>Bacteria</taxon>
        <taxon>Bacillati</taxon>
        <taxon>Bacillota</taxon>
        <taxon>Bacilli</taxon>
        <taxon>Bacillales</taxon>
        <taxon>Bacillaceae</taxon>
        <taxon>Bacillus</taxon>
    </lineage>
</organism>
<dbReference type="EMBL" id="JACHGK010000012">
    <property type="protein sequence ID" value="MBB6446696.1"/>
    <property type="molecule type" value="Genomic_DNA"/>
</dbReference>
<keyword evidence="2" id="KW-1185">Reference proteome</keyword>
<gene>
    <name evidence="1" type="ORF">HNR53_003356</name>
</gene>
<dbReference type="Proteomes" id="UP000531594">
    <property type="component" value="Unassembled WGS sequence"/>
</dbReference>
<evidence type="ECO:0000313" key="2">
    <source>
        <dbReference type="Proteomes" id="UP000531594"/>
    </source>
</evidence>
<dbReference type="AlphaFoldDB" id="A0A7X0LW43"/>
<sequence>MALTNQELANMYVKYKQQLKYHKQRDSFYDLNKYIESKKCLSLLKMEMKKRGMKKKVVKKLSNY</sequence>
<dbReference type="RefSeq" id="WP_184527921.1">
    <property type="nucleotide sequence ID" value="NZ_JACHGK010000012.1"/>
</dbReference>
<name>A0A7X0LW43_9BACI</name>
<protein>
    <submittedName>
        <fullName evidence="1">Uncharacterized protein</fullName>
    </submittedName>
</protein>
<reference evidence="1 2" key="1">
    <citation type="submission" date="2020-08" db="EMBL/GenBank/DDBJ databases">
        <title>Genomic Encyclopedia of Type Strains, Phase IV (KMG-IV): sequencing the most valuable type-strain genomes for metagenomic binning, comparative biology and taxonomic classification.</title>
        <authorList>
            <person name="Goeker M."/>
        </authorList>
    </citation>
    <scope>NUCLEOTIDE SEQUENCE [LARGE SCALE GENOMIC DNA]</scope>
    <source>
        <strain evidence="1 2">DSM 5391</strain>
    </source>
</reference>
<evidence type="ECO:0000313" key="1">
    <source>
        <dbReference type="EMBL" id="MBB6446696.1"/>
    </source>
</evidence>